<evidence type="ECO:0000256" key="1">
    <source>
        <dbReference type="SAM" id="SignalP"/>
    </source>
</evidence>
<keyword evidence="1" id="KW-0732">Signal</keyword>
<reference evidence="3" key="2">
    <citation type="submission" date="2015-01" db="EMBL/GenBank/DDBJ databases">
        <title>Evolutionary Origins and Diversification of the Mycorrhizal Mutualists.</title>
        <authorList>
            <consortium name="DOE Joint Genome Institute"/>
            <consortium name="Mycorrhizal Genomics Consortium"/>
            <person name="Kohler A."/>
            <person name="Kuo A."/>
            <person name="Nagy L.G."/>
            <person name="Floudas D."/>
            <person name="Copeland A."/>
            <person name="Barry K.W."/>
            <person name="Cichocki N."/>
            <person name="Veneault-Fourrey C."/>
            <person name="LaButti K."/>
            <person name="Lindquist E.A."/>
            <person name="Lipzen A."/>
            <person name="Lundell T."/>
            <person name="Morin E."/>
            <person name="Murat C."/>
            <person name="Riley R."/>
            <person name="Ohm R."/>
            <person name="Sun H."/>
            <person name="Tunlid A."/>
            <person name="Henrissat B."/>
            <person name="Grigoriev I.V."/>
            <person name="Hibbett D.S."/>
            <person name="Martin F."/>
        </authorList>
    </citation>
    <scope>NUCLEOTIDE SEQUENCE [LARGE SCALE GENOMIC DNA]</scope>
    <source>
        <strain evidence="3">MAFF 305830</strain>
    </source>
</reference>
<gene>
    <name evidence="2" type="ORF">M408DRAFT_29060</name>
</gene>
<feature type="non-terminal residue" evidence="2">
    <location>
        <position position="126"/>
    </location>
</feature>
<feature type="signal peptide" evidence="1">
    <location>
        <begin position="1"/>
        <end position="20"/>
    </location>
</feature>
<keyword evidence="3" id="KW-1185">Reference proteome</keyword>
<reference evidence="2 3" key="1">
    <citation type="submission" date="2014-04" db="EMBL/GenBank/DDBJ databases">
        <authorList>
            <consortium name="DOE Joint Genome Institute"/>
            <person name="Kuo A."/>
            <person name="Zuccaro A."/>
            <person name="Kohler A."/>
            <person name="Nagy L.G."/>
            <person name="Floudas D."/>
            <person name="Copeland A."/>
            <person name="Barry K.W."/>
            <person name="Cichocki N."/>
            <person name="Veneault-Fourrey C."/>
            <person name="LaButti K."/>
            <person name="Lindquist E.A."/>
            <person name="Lipzen A."/>
            <person name="Lundell T."/>
            <person name="Morin E."/>
            <person name="Murat C."/>
            <person name="Sun H."/>
            <person name="Tunlid A."/>
            <person name="Henrissat B."/>
            <person name="Grigoriev I.V."/>
            <person name="Hibbett D.S."/>
            <person name="Martin F."/>
            <person name="Nordberg H.P."/>
            <person name="Cantor M.N."/>
            <person name="Hua S.X."/>
        </authorList>
    </citation>
    <scope>NUCLEOTIDE SEQUENCE [LARGE SCALE GENOMIC DNA]</scope>
    <source>
        <strain evidence="2 3">MAFF 305830</strain>
    </source>
</reference>
<evidence type="ECO:0000313" key="2">
    <source>
        <dbReference type="EMBL" id="KIM22053.1"/>
    </source>
</evidence>
<protein>
    <submittedName>
        <fullName evidence="2">Uncharacterized protein</fullName>
    </submittedName>
</protein>
<dbReference type="EMBL" id="KN824365">
    <property type="protein sequence ID" value="KIM22053.1"/>
    <property type="molecule type" value="Genomic_DNA"/>
</dbReference>
<proteinExistence type="predicted"/>
<dbReference type="HOGENOM" id="CLU_1998078_0_0_1"/>
<dbReference type="AlphaFoldDB" id="A0A0C2W6K7"/>
<name>A0A0C2W6K7_SERVB</name>
<evidence type="ECO:0000313" key="3">
    <source>
        <dbReference type="Proteomes" id="UP000054097"/>
    </source>
</evidence>
<accession>A0A0C2W6K7</accession>
<sequence>MRFTLIASIVSASLSQSVFALMVERASIDDLEPFLGVPSQIRQGDLAAISMAHPLQAISKITLNLKAPNGTTSSGYSSDLFVTNSTETGAPSSEPTTRFCVTQQAISQPTRRGLVQQYNQVGDWSV</sequence>
<organism evidence="2 3">
    <name type="scientific">Serendipita vermifera MAFF 305830</name>
    <dbReference type="NCBI Taxonomy" id="933852"/>
    <lineage>
        <taxon>Eukaryota</taxon>
        <taxon>Fungi</taxon>
        <taxon>Dikarya</taxon>
        <taxon>Basidiomycota</taxon>
        <taxon>Agaricomycotina</taxon>
        <taxon>Agaricomycetes</taxon>
        <taxon>Sebacinales</taxon>
        <taxon>Serendipitaceae</taxon>
        <taxon>Serendipita</taxon>
    </lineage>
</organism>
<feature type="chain" id="PRO_5002169999" evidence="1">
    <location>
        <begin position="21"/>
        <end position="126"/>
    </location>
</feature>
<dbReference type="Proteomes" id="UP000054097">
    <property type="component" value="Unassembled WGS sequence"/>
</dbReference>